<dbReference type="GO" id="GO:0008168">
    <property type="term" value="F:methyltransferase activity"/>
    <property type="evidence" value="ECO:0007669"/>
    <property type="project" value="UniProtKB-KW"/>
</dbReference>
<feature type="compositionally biased region" description="Basic residues" evidence="9">
    <location>
        <begin position="1903"/>
        <end position="1912"/>
    </location>
</feature>
<keyword evidence="5" id="KW-0863">Zinc-finger</keyword>
<keyword evidence="1" id="KW-0489">Methyltransferase</keyword>
<feature type="compositionally biased region" description="Acidic residues" evidence="9">
    <location>
        <begin position="249"/>
        <end position="274"/>
    </location>
</feature>
<dbReference type="PANTHER" id="PTHR45626:SF26">
    <property type="entry name" value="FAMILY HELICASE, PUTATIVE (AFU_ORTHOLOGUE AFUA_2G09120)-RELATED"/>
    <property type="match status" value="1"/>
</dbReference>
<dbReference type="GO" id="GO:0032259">
    <property type="term" value="P:methylation"/>
    <property type="evidence" value="ECO:0007669"/>
    <property type="project" value="UniProtKB-KW"/>
</dbReference>
<dbReference type="InterPro" id="IPR017907">
    <property type="entry name" value="Znf_RING_CS"/>
</dbReference>
<dbReference type="SUPFAM" id="SSF52540">
    <property type="entry name" value="P-loop containing nucleoside triphosphate hydrolases"/>
    <property type="match status" value="2"/>
</dbReference>
<proteinExistence type="predicted"/>
<gene>
    <name evidence="11" type="ORF">EJ03DRAFT_324490</name>
</gene>
<dbReference type="GO" id="GO:0006281">
    <property type="term" value="P:DNA repair"/>
    <property type="evidence" value="ECO:0007669"/>
    <property type="project" value="TreeGrafter"/>
</dbReference>
<dbReference type="InterPro" id="IPR001650">
    <property type="entry name" value="Helicase_C-like"/>
</dbReference>
<dbReference type="GO" id="GO:0005524">
    <property type="term" value="F:ATP binding"/>
    <property type="evidence" value="ECO:0007669"/>
    <property type="project" value="UniProtKB-KW"/>
</dbReference>
<evidence type="ECO:0000256" key="4">
    <source>
        <dbReference type="ARBA" id="ARBA00022741"/>
    </source>
</evidence>
<feature type="region of interest" description="Disordered" evidence="9">
    <location>
        <begin position="175"/>
        <end position="308"/>
    </location>
</feature>
<dbReference type="Proteomes" id="UP000799436">
    <property type="component" value="Unassembled WGS sequence"/>
</dbReference>
<dbReference type="CDD" id="cd18793">
    <property type="entry name" value="SF2_C_SNF"/>
    <property type="match status" value="1"/>
</dbReference>
<dbReference type="OrthoDB" id="423221at2759"/>
<dbReference type="InterPro" id="IPR049730">
    <property type="entry name" value="SNF2/RAD54-like_C"/>
</dbReference>
<evidence type="ECO:0000256" key="3">
    <source>
        <dbReference type="ARBA" id="ARBA00022723"/>
    </source>
</evidence>
<feature type="compositionally biased region" description="Low complexity" evidence="9">
    <location>
        <begin position="1603"/>
        <end position="1615"/>
    </location>
</feature>
<dbReference type="InterPro" id="IPR027417">
    <property type="entry name" value="P-loop_NTPase"/>
</dbReference>
<feature type="region of interest" description="Disordered" evidence="9">
    <location>
        <begin position="120"/>
        <end position="155"/>
    </location>
</feature>
<dbReference type="GO" id="GO:0008270">
    <property type="term" value="F:zinc ion binding"/>
    <property type="evidence" value="ECO:0007669"/>
    <property type="project" value="UniProtKB-KW"/>
</dbReference>
<accession>A0A6G1LHP0</accession>
<dbReference type="InterPro" id="IPR050628">
    <property type="entry name" value="SNF2_RAD54_helicase_TF"/>
</dbReference>
<reference evidence="11" key="1">
    <citation type="journal article" date="2020" name="Stud. Mycol.">
        <title>101 Dothideomycetes genomes: a test case for predicting lifestyles and emergence of pathogens.</title>
        <authorList>
            <person name="Haridas S."/>
            <person name="Albert R."/>
            <person name="Binder M."/>
            <person name="Bloem J."/>
            <person name="Labutti K."/>
            <person name="Salamov A."/>
            <person name="Andreopoulos B."/>
            <person name="Baker S."/>
            <person name="Barry K."/>
            <person name="Bills G."/>
            <person name="Bluhm B."/>
            <person name="Cannon C."/>
            <person name="Castanera R."/>
            <person name="Culley D."/>
            <person name="Daum C."/>
            <person name="Ezra D."/>
            <person name="Gonzalez J."/>
            <person name="Henrissat B."/>
            <person name="Kuo A."/>
            <person name="Liang C."/>
            <person name="Lipzen A."/>
            <person name="Lutzoni F."/>
            <person name="Magnuson J."/>
            <person name="Mondo S."/>
            <person name="Nolan M."/>
            <person name="Ohm R."/>
            <person name="Pangilinan J."/>
            <person name="Park H.-J."/>
            <person name="Ramirez L."/>
            <person name="Alfaro M."/>
            <person name="Sun H."/>
            <person name="Tritt A."/>
            <person name="Yoshinaga Y."/>
            <person name="Zwiers L.-H."/>
            <person name="Turgeon B."/>
            <person name="Goodwin S."/>
            <person name="Spatafora J."/>
            <person name="Crous P."/>
            <person name="Grigoriev I."/>
        </authorList>
    </citation>
    <scope>NUCLEOTIDE SEQUENCE</scope>
    <source>
        <strain evidence="11">CBS 116005</strain>
    </source>
</reference>
<dbReference type="InterPro" id="IPR001525">
    <property type="entry name" value="C5_MeTfrase"/>
</dbReference>
<dbReference type="PANTHER" id="PTHR45626">
    <property type="entry name" value="TRANSCRIPTION TERMINATION FACTOR 2-RELATED"/>
    <property type="match status" value="1"/>
</dbReference>
<keyword evidence="6" id="KW-0378">Hydrolase</keyword>
<keyword evidence="8" id="KW-0067">ATP-binding</keyword>
<evidence type="ECO:0000256" key="1">
    <source>
        <dbReference type="ARBA" id="ARBA00022603"/>
    </source>
</evidence>
<keyword evidence="2" id="KW-0808">Transferase</keyword>
<dbReference type="Pfam" id="PF00271">
    <property type="entry name" value="Helicase_C"/>
    <property type="match status" value="1"/>
</dbReference>
<protein>
    <recommendedName>
        <fullName evidence="10">Helicase C-terminal domain-containing protein</fullName>
    </recommendedName>
</protein>
<evidence type="ECO:0000256" key="5">
    <source>
        <dbReference type="ARBA" id="ARBA00022771"/>
    </source>
</evidence>
<evidence type="ECO:0000256" key="6">
    <source>
        <dbReference type="ARBA" id="ARBA00022801"/>
    </source>
</evidence>
<organism evidence="11 12">
    <name type="scientific">Teratosphaeria nubilosa</name>
    <dbReference type="NCBI Taxonomy" id="161662"/>
    <lineage>
        <taxon>Eukaryota</taxon>
        <taxon>Fungi</taxon>
        <taxon>Dikarya</taxon>
        <taxon>Ascomycota</taxon>
        <taxon>Pezizomycotina</taxon>
        <taxon>Dothideomycetes</taxon>
        <taxon>Dothideomycetidae</taxon>
        <taxon>Mycosphaerellales</taxon>
        <taxon>Teratosphaeriaceae</taxon>
        <taxon>Teratosphaeria</taxon>
    </lineage>
</organism>
<keyword evidence="3" id="KW-0479">Metal-binding</keyword>
<dbReference type="Pfam" id="PF00176">
    <property type="entry name" value="SNF2-rel_dom"/>
    <property type="match status" value="1"/>
</dbReference>
<feature type="region of interest" description="Disordered" evidence="9">
    <location>
        <begin position="1"/>
        <end position="45"/>
    </location>
</feature>
<feature type="compositionally biased region" description="Polar residues" evidence="9">
    <location>
        <begin position="1"/>
        <end position="26"/>
    </location>
</feature>
<keyword evidence="7" id="KW-0862">Zinc</keyword>
<evidence type="ECO:0000313" key="12">
    <source>
        <dbReference type="Proteomes" id="UP000799436"/>
    </source>
</evidence>
<feature type="region of interest" description="Disordered" evidence="9">
    <location>
        <begin position="1593"/>
        <end position="1616"/>
    </location>
</feature>
<evidence type="ECO:0000313" key="11">
    <source>
        <dbReference type="EMBL" id="KAF2772471.1"/>
    </source>
</evidence>
<dbReference type="Gene3D" id="3.40.50.300">
    <property type="entry name" value="P-loop containing nucleotide triphosphate hydrolases"/>
    <property type="match status" value="2"/>
</dbReference>
<evidence type="ECO:0000256" key="8">
    <source>
        <dbReference type="ARBA" id="ARBA00022840"/>
    </source>
</evidence>
<evidence type="ECO:0000256" key="7">
    <source>
        <dbReference type="ARBA" id="ARBA00022833"/>
    </source>
</evidence>
<dbReference type="EMBL" id="ML995814">
    <property type="protein sequence ID" value="KAF2772471.1"/>
    <property type="molecule type" value="Genomic_DNA"/>
</dbReference>
<dbReference type="Pfam" id="PF00145">
    <property type="entry name" value="DNA_methylase"/>
    <property type="match status" value="1"/>
</dbReference>
<dbReference type="PROSITE" id="PS00518">
    <property type="entry name" value="ZF_RING_1"/>
    <property type="match status" value="1"/>
</dbReference>
<sequence>MSNSSHSKADTTTMRTRESGSANMNDIRSYLSKKRKAKQSQPGLSDFEDDCIAFASNKAVPGPSTVVNSASVKPLEKPLAEANVLQAQNKRIRLFSHVEIPAAPSSFSCRPSPVKTKQVRTSMAEQNDPDKMYGSDEGPLPGLAGDDDNVGLSCKNSGKGNSAWRAFASASGFSIHDDSAASTRRPRKAAIRRSYAPDELSDNFADELADSEDELAKGHSNVARKRKPAAKSRQEDSDFEEDFHVNAASEDDDFDEDASDELTSEAASEPEPELFEGARPVKKSKSASNRPSSSKTAPAEKASGEDMKRLLNRPKGVVKGLDHSLPPLHEIDEIFVDMTERALKMGLGRATTHLKARPLRVATMCSGTESPILAMQMVSDSLQKLGHDSFDVEHVFSAEIVPFKQAYIERNFAPPKIFRNIVEFIDAFEGNATQNDGPVATTAYGAKVSIPLDVDVVIAGTSCVDYSALNNKKKGITDDGESGLTWHGALAYCKEARPAIIIFENVVGADWGNMLKHYRDIGYDCGGVLVDSKDFYIPQTRQRGYMVCFDTSKEQAKMKTGSLSKTWQGLMKDFRRLSSSPISSFLIPNDQVVRRLQGRDDDAVREVDWSKCEITQMKYRSDEKLGSARPFTQWTESGTMSVPDNSSPAWYRRQVERVLDTIDCSILRKGREGYDARYKTRIWDLSQNIYRSTDRQPFGVTGCITPDGIPFISDAGRAMSAEETLKLQGIPLNRISFTTETSNDQQDLAGNAMTSTVVGSAMLAALITGYRLISTLASGTGASNNTLCVEEASFLNGSLLEKTMDKSCSRDFAVDTILKSARKAMRKCYCEGGSGIVNKPLQICLECGHTTHVLCGGNPQHNYVPLRHDRERPEDFVETLKAVLPLHLSFLSADCGDFDALVAATEREDRGNEYMEAVQRAINHNFSLSYLRRTHCWTASYVSQHARLDLAIRDCQCNWHLYGIAASNLASNDWLRAQLQQPLATATIKDTLFNVEWIWRYPGRRQMPITIQGEKGDMVPTWWARSGMPEYRGDKQPEKLEISGARTLLQTSVEGTYRLLPRCGKACDSLYRRDAPNSDGNPLWLFLDPSRTGDPDKDEFVFSYNKELLEYNEVRPIIAKIKAPWRPWPTLGRHSPLATTLVVDAVWGPAFPNMRLEARTKRVELSTSPQSTGLLGIECTTASLLIQCEVESSDLLLKPSDKGSNRALDAQFLLDNAWTLEIFRRNLQAQGWQVIKLASQNCASCAPARPQLRWRLAKGVLHSYEDSAGAAEYERAVKSRPAPFVLQVGESRSSKNLLRFGVNAASLAHLALARLPTALRAQAEVKWRLDTTDANASLSQYPKFRLHNTKGLMPYSGPLEMSVELFPKQRLSLAWMRAQEEGVNFGLEEIEEARLTVHGWRAEARASVPATIRGGICADHPGFGKTITSLALIQAQFLSSSLAAMRKDLQTRSAGLLASSATLIICPGTLLKQWMEEIEDKLQYREGVIAIDRVSDLAKFTVNHFETARIIIANRSIFEKDEYAERLAVFVGMPGLATKSGRAFAHWLGHAHTQVPEHVQKMQHTSSQEFKNHVSKKYQDRMQSDEFKAAVPSRRLRGQNVGNSKSSNTTSTCTKPASTVLDTKGIRTPLFEMFYFNRLIVDEFHNYEPREYATILALRSDKRWGLSATPAIDDFYDISRMAALIGVSLQYGCDAKGIMKAKNRRTLQTEMTAFEIFDSMRQMPSRATHDRIWELDQAFLDAFVRRNVMDYGEMTYDDYIVPVSLDLAHRTLYFELSQQLNSLDMRLKKGRKKEATRRDNRIQKAMAFAETAEDALTSTAAFYKHYFAEQDPVDALRTDCTLEESQLKQKLSSLLLEAAIKETDALTSWIETRLDSATLGDAETIQDVRSLISTLPKDAKTRLAKAAKKRKAPQGNKSKEEGSNKNAVVTELNAVAKGLLTATRSLRYIRHVQDVQNASTICYESICQHADCKKGDTEVAVSAFCGHCICRTCYNQLQQHHSYHCPDPGCGVDMHPYHLLWRSKMGDLHRTEYAPYGAKIEVAMDLLQEIDKRGDQAILFVQYAQQLEEVSQALEDRDIPATVVKDTKTAGSQIAEFRTSKDSTVIVLNASDETAAGSNLQNANHVLFLSPLLRDTQYAYEATMAQAVGRVRRHGQKKKIFVYRFVALDTIDVDILEHREKRVDALVERGAPEIRAPQSLANSDEAKPERTQLVKEDGRFSLRPQFWLVTSGQNSDDAAKVKGKSRVSGWEDFSSLVKFSRAYTEDDD</sequence>
<dbReference type="InterPro" id="IPR029063">
    <property type="entry name" value="SAM-dependent_MTases_sf"/>
</dbReference>
<evidence type="ECO:0000256" key="9">
    <source>
        <dbReference type="SAM" id="MobiDB-lite"/>
    </source>
</evidence>
<evidence type="ECO:0000256" key="2">
    <source>
        <dbReference type="ARBA" id="ARBA00022679"/>
    </source>
</evidence>
<feature type="domain" description="Helicase C-terminal" evidence="10">
    <location>
        <begin position="2045"/>
        <end position="2198"/>
    </location>
</feature>
<keyword evidence="4" id="KW-0547">Nucleotide-binding</keyword>
<dbReference type="SMART" id="SM00487">
    <property type="entry name" value="DEXDc"/>
    <property type="match status" value="1"/>
</dbReference>
<keyword evidence="12" id="KW-1185">Reference proteome</keyword>
<dbReference type="SUPFAM" id="SSF53335">
    <property type="entry name" value="S-adenosyl-L-methionine-dependent methyltransferases"/>
    <property type="match status" value="1"/>
</dbReference>
<dbReference type="GO" id="GO:0016787">
    <property type="term" value="F:hydrolase activity"/>
    <property type="evidence" value="ECO:0007669"/>
    <property type="project" value="UniProtKB-KW"/>
</dbReference>
<dbReference type="InterPro" id="IPR000330">
    <property type="entry name" value="SNF2_N"/>
</dbReference>
<feature type="region of interest" description="Disordered" evidence="9">
    <location>
        <begin position="1903"/>
        <end position="1924"/>
    </location>
</feature>
<dbReference type="GO" id="GO:0005634">
    <property type="term" value="C:nucleus"/>
    <property type="evidence" value="ECO:0007669"/>
    <property type="project" value="TreeGrafter"/>
</dbReference>
<dbReference type="Gene3D" id="3.40.50.150">
    <property type="entry name" value="Vaccinia Virus protein VP39"/>
    <property type="match status" value="1"/>
</dbReference>
<feature type="compositionally biased region" description="Acidic residues" evidence="9">
    <location>
        <begin position="199"/>
        <end position="213"/>
    </location>
</feature>
<dbReference type="PROSITE" id="PS51194">
    <property type="entry name" value="HELICASE_CTER"/>
    <property type="match status" value="1"/>
</dbReference>
<dbReference type="GO" id="GO:0008094">
    <property type="term" value="F:ATP-dependent activity, acting on DNA"/>
    <property type="evidence" value="ECO:0007669"/>
    <property type="project" value="TreeGrafter"/>
</dbReference>
<feature type="compositionally biased region" description="Low complexity" evidence="9">
    <location>
        <begin position="286"/>
        <end position="295"/>
    </location>
</feature>
<evidence type="ECO:0000259" key="10">
    <source>
        <dbReference type="PROSITE" id="PS51194"/>
    </source>
</evidence>
<name>A0A6G1LHP0_9PEZI</name>
<dbReference type="InterPro" id="IPR014001">
    <property type="entry name" value="Helicase_ATP-bd"/>
</dbReference>